<feature type="transmembrane region" description="Helical" evidence="1">
    <location>
        <begin position="216"/>
        <end position="237"/>
    </location>
</feature>
<keyword evidence="1" id="KW-1133">Transmembrane helix</keyword>
<feature type="transmembrane region" description="Helical" evidence="1">
    <location>
        <begin position="93"/>
        <end position="113"/>
    </location>
</feature>
<keyword evidence="1" id="KW-0812">Transmembrane</keyword>
<keyword evidence="1" id="KW-0472">Membrane</keyword>
<evidence type="ECO:0000313" key="2">
    <source>
        <dbReference type="EMBL" id="MDN4479761.1"/>
    </source>
</evidence>
<organism evidence="2 3">
    <name type="scientific">Demequina muriae</name>
    <dbReference type="NCBI Taxonomy" id="3051664"/>
    <lineage>
        <taxon>Bacteria</taxon>
        <taxon>Bacillati</taxon>
        <taxon>Actinomycetota</taxon>
        <taxon>Actinomycetes</taxon>
        <taxon>Micrococcales</taxon>
        <taxon>Demequinaceae</taxon>
        <taxon>Demequina</taxon>
    </lineage>
</organism>
<protein>
    <recommendedName>
        <fullName evidence="4">ABC-2 type transport system permease protein</fullName>
    </recommendedName>
</protein>
<dbReference type="RefSeq" id="WP_301140966.1">
    <property type="nucleotide sequence ID" value="NZ_JAUHQA010000001.1"/>
</dbReference>
<evidence type="ECO:0000313" key="3">
    <source>
        <dbReference type="Proteomes" id="UP001172708"/>
    </source>
</evidence>
<feature type="transmembrane region" description="Helical" evidence="1">
    <location>
        <begin position="249"/>
        <end position="274"/>
    </location>
</feature>
<reference evidence="2" key="1">
    <citation type="submission" date="2023-06" db="EMBL/GenBank/DDBJ databases">
        <title>Egi l300058.</title>
        <authorList>
            <person name="Gao L."/>
            <person name="Fang B.-Z."/>
            <person name="Li W.-J."/>
        </authorList>
    </citation>
    <scope>NUCLEOTIDE SEQUENCE</scope>
    <source>
        <strain evidence="2">EGI L300058</strain>
    </source>
</reference>
<evidence type="ECO:0008006" key="4">
    <source>
        <dbReference type="Google" id="ProtNLM"/>
    </source>
</evidence>
<dbReference type="Pfam" id="PF22564">
    <property type="entry name" value="HAAS"/>
    <property type="match status" value="1"/>
</dbReference>
<keyword evidence="3" id="KW-1185">Reference proteome</keyword>
<dbReference type="EMBL" id="JAUHQA010000001">
    <property type="protein sequence ID" value="MDN4479761.1"/>
    <property type="molecule type" value="Genomic_DNA"/>
</dbReference>
<evidence type="ECO:0000256" key="1">
    <source>
        <dbReference type="SAM" id="Phobius"/>
    </source>
</evidence>
<comment type="caution">
    <text evidence="2">The sequence shown here is derived from an EMBL/GenBank/DDBJ whole genome shotgun (WGS) entry which is preliminary data.</text>
</comment>
<accession>A0ABT8GFP6</accession>
<feature type="transmembrane region" description="Helical" evidence="1">
    <location>
        <begin position="294"/>
        <end position="315"/>
    </location>
</feature>
<name>A0ABT8GFP6_9MICO</name>
<feature type="transmembrane region" description="Helical" evidence="1">
    <location>
        <begin position="128"/>
        <end position="147"/>
    </location>
</feature>
<gene>
    <name evidence="2" type="ORF">QQX02_02310</name>
</gene>
<feature type="transmembrane region" description="Helical" evidence="1">
    <location>
        <begin position="175"/>
        <end position="196"/>
    </location>
</feature>
<dbReference type="Proteomes" id="UP001172708">
    <property type="component" value="Unassembled WGS sequence"/>
</dbReference>
<proteinExistence type="predicted"/>
<sequence length="323" mass="34998">MTLTDRYVAATLSRTPAAQRGDVEADLRAAIADAIEARLEAGEFADSTDPASAAETAVLNAMGDPEALAATYADRPLHLIGPRLYLQWKRLTVLLLSIVVPIVAVVVGIATAIDDESAATVVGTALEAAWTTAIMIGFWVTVVFAVLDRASQKEIEEMTTPWTVERMPTVPEAHVSWSDTVGSSVALAVTAALIIWQQYGLWWGASAGQPIINPELWAFTLPALLALMVIELVTVIARHARGHWTMRDWWVSLALNVATAALLAPSMLGGTFLNTDRFDELGWPDEASPLSLEQFQTVLWISVLVVVVADIVTGWRRARHAPR</sequence>